<dbReference type="Pfam" id="PF07980">
    <property type="entry name" value="SusD_RagB"/>
    <property type="match status" value="1"/>
</dbReference>
<dbReference type="Proteomes" id="UP001220610">
    <property type="component" value="Chromosome"/>
</dbReference>
<keyword evidence="5" id="KW-0998">Cell outer membrane</keyword>
<dbReference type="InterPro" id="IPR012944">
    <property type="entry name" value="SusD_RagB_dom"/>
</dbReference>
<dbReference type="Gene3D" id="1.25.40.900">
    <property type="match status" value="1"/>
</dbReference>
<evidence type="ECO:0000259" key="6">
    <source>
        <dbReference type="Pfam" id="PF07980"/>
    </source>
</evidence>
<evidence type="ECO:0000256" key="1">
    <source>
        <dbReference type="ARBA" id="ARBA00004442"/>
    </source>
</evidence>
<dbReference type="InterPro" id="IPR011990">
    <property type="entry name" value="TPR-like_helical_dom_sf"/>
</dbReference>
<dbReference type="InterPro" id="IPR033985">
    <property type="entry name" value="SusD-like_N"/>
</dbReference>
<dbReference type="Pfam" id="PF14322">
    <property type="entry name" value="SusD-like_3"/>
    <property type="match status" value="1"/>
</dbReference>
<comment type="subcellular location">
    <subcellularLocation>
        <location evidence="1">Cell outer membrane</location>
    </subcellularLocation>
</comment>
<dbReference type="GO" id="GO:0009279">
    <property type="term" value="C:cell outer membrane"/>
    <property type="evidence" value="ECO:0007669"/>
    <property type="project" value="UniProtKB-SubCell"/>
</dbReference>
<evidence type="ECO:0000313" key="8">
    <source>
        <dbReference type="EMBL" id="WEK33827.1"/>
    </source>
</evidence>
<organism evidence="8 9">
    <name type="scientific">Candidatus Pseudobacter hemicellulosilyticus</name>
    <dbReference type="NCBI Taxonomy" id="3121375"/>
    <lineage>
        <taxon>Bacteria</taxon>
        <taxon>Pseudomonadati</taxon>
        <taxon>Bacteroidota</taxon>
        <taxon>Chitinophagia</taxon>
        <taxon>Chitinophagales</taxon>
        <taxon>Chitinophagaceae</taxon>
        <taxon>Pseudobacter</taxon>
    </lineage>
</organism>
<evidence type="ECO:0000313" key="9">
    <source>
        <dbReference type="Proteomes" id="UP001220610"/>
    </source>
</evidence>
<comment type="similarity">
    <text evidence="2">Belongs to the SusD family.</text>
</comment>
<name>A0AAJ5WQD7_9BACT</name>
<keyword evidence="3" id="KW-0732">Signal</keyword>
<sequence length="470" mass="52566">MNKTFLYIALLLFGLGATSCKKYFEVDNSDRNTIPLTFSTIEGFRASILGTLQTACDYYSNQFYFYPEVAGNMADVVGTGLDNMKQQQDFTSDPDEETQAVGLIWRKILVTIANANNIIEYAPAFLEDNPAAKSELDQIKAQALFIRALGHFDLCRVYAQPYNYSADAGHTGVPIVLNNPAPEDAIARSTVKEVYTQIIADLKEAEELFGTVAASDVYYVTPKAVKALLARVYLYSEHWDEAIQYASEVISSSTLSYNADYTSMFNTLTPGAEAIFRLKGRVGTKDLGGKYSITAPVYVPADTLMSLFEPGDIRLSLFMQNPDNTSRYFTRKWTILGSVERYDPMVLRASEMYFIRAEANLAKDQLTRCADDLKVMIGRAMKMDPADMDNFETEKAALKSIIIKERAKEFCFEGHNFFDITRMKENLVRGSNSSSTVKQLNYPSDYFVLPIPQAEIDANPAMKGNPTVNN</sequence>
<feature type="domain" description="SusD-like N-terminal" evidence="7">
    <location>
        <begin position="55"/>
        <end position="234"/>
    </location>
</feature>
<evidence type="ECO:0000256" key="5">
    <source>
        <dbReference type="ARBA" id="ARBA00023237"/>
    </source>
</evidence>
<dbReference type="EMBL" id="CP119311">
    <property type="protein sequence ID" value="WEK33827.1"/>
    <property type="molecule type" value="Genomic_DNA"/>
</dbReference>
<keyword evidence="4" id="KW-0472">Membrane</keyword>
<dbReference type="PROSITE" id="PS51257">
    <property type="entry name" value="PROKAR_LIPOPROTEIN"/>
    <property type="match status" value="1"/>
</dbReference>
<proteinExistence type="inferred from homology"/>
<evidence type="ECO:0000256" key="4">
    <source>
        <dbReference type="ARBA" id="ARBA00023136"/>
    </source>
</evidence>
<evidence type="ECO:0000256" key="3">
    <source>
        <dbReference type="ARBA" id="ARBA00022729"/>
    </source>
</evidence>
<accession>A0AAJ5WQD7</accession>
<dbReference type="CDD" id="cd08977">
    <property type="entry name" value="SusD"/>
    <property type="match status" value="1"/>
</dbReference>
<dbReference type="AlphaFoldDB" id="A0AAJ5WQD7"/>
<dbReference type="Gene3D" id="1.25.40.390">
    <property type="match status" value="1"/>
</dbReference>
<reference evidence="8" key="1">
    <citation type="submission" date="2023-03" db="EMBL/GenBank/DDBJ databases">
        <title>Andean soil-derived lignocellulolytic bacterial consortium as a source of novel taxa and putative plastic-active enzymes.</title>
        <authorList>
            <person name="Diaz-Garcia L."/>
            <person name="Chuvochina M."/>
            <person name="Feuerriegel G."/>
            <person name="Bunk B."/>
            <person name="Sproer C."/>
            <person name="Streit W.R."/>
            <person name="Rodriguez L.M."/>
            <person name="Overmann J."/>
            <person name="Jimenez D.J."/>
        </authorList>
    </citation>
    <scope>NUCLEOTIDE SEQUENCE</scope>
    <source>
        <strain evidence="8">MAG 7</strain>
    </source>
</reference>
<evidence type="ECO:0000259" key="7">
    <source>
        <dbReference type="Pfam" id="PF14322"/>
    </source>
</evidence>
<evidence type="ECO:0000256" key="2">
    <source>
        <dbReference type="ARBA" id="ARBA00006275"/>
    </source>
</evidence>
<feature type="domain" description="RagB/SusD" evidence="6">
    <location>
        <begin position="330"/>
        <end position="466"/>
    </location>
</feature>
<protein>
    <submittedName>
        <fullName evidence="8">RagB/SusD family nutrient uptake outer membrane protein</fullName>
    </submittedName>
</protein>
<gene>
    <name evidence="8" type="ORF">P0Y53_15145</name>
</gene>
<dbReference type="Gene3D" id="2.20.20.130">
    <property type="match status" value="1"/>
</dbReference>
<dbReference type="SUPFAM" id="SSF48452">
    <property type="entry name" value="TPR-like"/>
    <property type="match status" value="1"/>
</dbReference>